<feature type="non-terminal residue" evidence="2">
    <location>
        <position position="65"/>
    </location>
</feature>
<keyword evidence="3" id="KW-1185">Reference proteome</keyword>
<reference evidence="2" key="1">
    <citation type="submission" date="2023-10" db="EMBL/GenBank/DDBJ databases">
        <authorList>
            <person name="Chen Y."/>
            <person name="Shah S."/>
            <person name="Dougan E. K."/>
            <person name="Thang M."/>
            <person name="Chan C."/>
        </authorList>
    </citation>
    <scope>NUCLEOTIDE SEQUENCE [LARGE SCALE GENOMIC DNA]</scope>
</reference>
<evidence type="ECO:0000313" key="2">
    <source>
        <dbReference type="EMBL" id="CAK0814665.1"/>
    </source>
</evidence>
<feature type="compositionally biased region" description="Low complexity" evidence="1">
    <location>
        <begin position="45"/>
        <end position="54"/>
    </location>
</feature>
<evidence type="ECO:0000256" key="1">
    <source>
        <dbReference type="SAM" id="MobiDB-lite"/>
    </source>
</evidence>
<comment type="caution">
    <text evidence="2">The sequence shown here is derived from an EMBL/GenBank/DDBJ whole genome shotgun (WGS) entry which is preliminary data.</text>
</comment>
<name>A0ABN9RA48_9DINO</name>
<dbReference type="EMBL" id="CAUYUJ010005703">
    <property type="protein sequence ID" value="CAK0814665.1"/>
    <property type="molecule type" value="Genomic_DNA"/>
</dbReference>
<organism evidence="2 3">
    <name type="scientific">Prorocentrum cordatum</name>
    <dbReference type="NCBI Taxonomy" id="2364126"/>
    <lineage>
        <taxon>Eukaryota</taxon>
        <taxon>Sar</taxon>
        <taxon>Alveolata</taxon>
        <taxon>Dinophyceae</taxon>
        <taxon>Prorocentrales</taxon>
        <taxon>Prorocentraceae</taxon>
        <taxon>Prorocentrum</taxon>
    </lineage>
</organism>
<protein>
    <submittedName>
        <fullName evidence="2">Uncharacterized protein</fullName>
    </submittedName>
</protein>
<gene>
    <name evidence="2" type="ORF">PCOR1329_LOCUS18202</name>
</gene>
<feature type="region of interest" description="Disordered" evidence="1">
    <location>
        <begin position="17"/>
        <end position="54"/>
    </location>
</feature>
<proteinExistence type="predicted"/>
<dbReference type="Proteomes" id="UP001189429">
    <property type="component" value="Unassembled WGS sequence"/>
</dbReference>
<feature type="non-terminal residue" evidence="2">
    <location>
        <position position="1"/>
    </location>
</feature>
<evidence type="ECO:0000313" key="3">
    <source>
        <dbReference type="Proteomes" id="UP001189429"/>
    </source>
</evidence>
<accession>A0ABN9RA48</accession>
<sequence>GTCSRGPRGIACPCGCGGRPKGRRSTACTSRGGTGGCRSPPPPCSSGSTTSGASGRTLIFCRAFA</sequence>